<organism evidence="2">
    <name type="scientific">Phytophthora nicotianae</name>
    <name type="common">Potato buckeye rot agent</name>
    <name type="synonym">Phytophthora parasitica</name>
    <dbReference type="NCBI Taxonomy" id="4792"/>
    <lineage>
        <taxon>Eukaryota</taxon>
        <taxon>Sar</taxon>
        <taxon>Stramenopiles</taxon>
        <taxon>Oomycota</taxon>
        <taxon>Peronosporomycetes</taxon>
        <taxon>Peronosporales</taxon>
        <taxon>Peronosporaceae</taxon>
        <taxon>Phytophthora</taxon>
    </lineage>
</organism>
<dbReference type="Gene3D" id="3.90.550.10">
    <property type="entry name" value="Spore Coat Polysaccharide Biosynthesis Protein SpsA, Chain A"/>
    <property type="match status" value="1"/>
</dbReference>
<evidence type="ECO:0000313" key="2">
    <source>
        <dbReference type="EMBL" id="ETM35952.1"/>
    </source>
</evidence>
<comment type="similarity">
    <text evidence="1">Belongs to the ANP1/MMN9/VAN1 family.</text>
</comment>
<evidence type="ECO:0000256" key="1">
    <source>
        <dbReference type="ARBA" id="ARBA00037964"/>
    </source>
</evidence>
<accession>W2MHV9</accession>
<reference evidence="2" key="1">
    <citation type="submission" date="2013-11" db="EMBL/GenBank/DDBJ databases">
        <title>The Genome Sequence of Phytophthora parasitica IAC_01/95.</title>
        <authorList>
            <consortium name="The Broad Institute Genomics Platform"/>
            <person name="Russ C."/>
            <person name="Tyler B."/>
            <person name="Panabieres F."/>
            <person name="Shan W."/>
            <person name="Tripathy S."/>
            <person name="Grunwald N."/>
            <person name="Machado M."/>
            <person name="Johnson C.S."/>
            <person name="Arredondo F."/>
            <person name="Hong C."/>
            <person name="Coffey M."/>
            <person name="Young S.K."/>
            <person name="Zeng Q."/>
            <person name="Gargeya S."/>
            <person name="Fitzgerald M."/>
            <person name="Abouelleil A."/>
            <person name="Alvarado L."/>
            <person name="Chapman S.B."/>
            <person name="Gainer-Dewar J."/>
            <person name="Goldberg J."/>
            <person name="Griggs A."/>
            <person name="Gujja S."/>
            <person name="Hansen M."/>
            <person name="Howarth C."/>
            <person name="Imamovic A."/>
            <person name="Ireland A."/>
            <person name="Larimer J."/>
            <person name="McCowan C."/>
            <person name="Murphy C."/>
            <person name="Pearson M."/>
            <person name="Poon T.W."/>
            <person name="Priest M."/>
            <person name="Roberts A."/>
            <person name="Saif S."/>
            <person name="Shea T."/>
            <person name="Sykes S."/>
            <person name="Wortman J."/>
            <person name="Nusbaum C."/>
            <person name="Birren B."/>
        </authorList>
    </citation>
    <scope>NUCLEOTIDE SEQUENCE [LARGE SCALE GENOMIC DNA]</scope>
    <source>
        <strain evidence="2">IAC_01/95</strain>
    </source>
</reference>
<dbReference type="InterPro" id="IPR052086">
    <property type="entry name" value="Mannan_Polymerase_Subunit"/>
</dbReference>
<dbReference type="InterPro" id="IPR029044">
    <property type="entry name" value="Nucleotide-diphossugar_trans"/>
</dbReference>
<dbReference type="Pfam" id="PF03452">
    <property type="entry name" value="Anp1"/>
    <property type="match status" value="1"/>
</dbReference>
<dbReference type="EMBL" id="KI695391">
    <property type="protein sequence ID" value="ETM35952.1"/>
    <property type="molecule type" value="Genomic_DNA"/>
</dbReference>
<gene>
    <name evidence="2" type="ORF">L914_17241</name>
</gene>
<dbReference type="PANTHER" id="PTHR43083:SF6">
    <property type="entry name" value="MANNAN POLYMERASE COMPLEXES SUBUNIT MNN9"/>
    <property type="match status" value="1"/>
</dbReference>
<dbReference type="VEuPathDB" id="FungiDB:PPTG_04309"/>
<dbReference type="Proteomes" id="UP000054532">
    <property type="component" value="Unassembled WGS sequence"/>
</dbReference>
<dbReference type="AlphaFoldDB" id="W2MHV9"/>
<dbReference type="PANTHER" id="PTHR43083">
    <property type="entry name" value="MANNAN POLYMERASE II"/>
    <property type="match status" value="1"/>
</dbReference>
<name>W2MHV9_PHYNI</name>
<proteinExistence type="inferred from homology"/>
<evidence type="ECO:0008006" key="3">
    <source>
        <dbReference type="Google" id="ProtNLM"/>
    </source>
</evidence>
<protein>
    <recommendedName>
        <fullName evidence="3">Glycosyltransferase 2-like domain-containing protein</fullName>
    </recommendedName>
</protein>
<sequence length="136" mass="15704">MLARYRNYVLLSTIELWHQHVVWVDTDVTVIPPGLVLKMVKSGRDIVEPMCVRNIRGRRVNYDRSAWLDQRNVRSVNDKDFVPGPLNARIFHNLFDRAKPFVLLDVMGGAMLYVRADIYGQGVMFPDGVYLGRIQT</sequence>